<proteinExistence type="predicted"/>
<name>A0ABQ5MXP5_9MICC</name>
<dbReference type="RefSeq" id="WP_264796853.1">
    <property type="nucleotide sequence ID" value="NZ_BRVS01000022.1"/>
</dbReference>
<sequence>MTDSTGSAFDSAVLRPGDRIDVHRSGYVPRSGYVEDTMPQLNIVWIREVRTGERRMISTDECLIFRYEI</sequence>
<comment type="caution">
    <text evidence="1">The sequence shown here is derived from an EMBL/GenBank/DDBJ whole genome shotgun (WGS) entry which is preliminary data.</text>
</comment>
<gene>
    <name evidence="1" type="ORF">AHIS1636_32030</name>
</gene>
<evidence type="ECO:0000313" key="2">
    <source>
        <dbReference type="Proteomes" id="UP001209654"/>
    </source>
</evidence>
<accession>A0ABQ5MXP5</accession>
<protein>
    <submittedName>
        <fullName evidence="1">Uncharacterized protein</fullName>
    </submittedName>
</protein>
<keyword evidence="2" id="KW-1185">Reference proteome</keyword>
<evidence type="ECO:0000313" key="1">
    <source>
        <dbReference type="EMBL" id="GLB68761.1"/>
    </source>
</evidence>
<organism evidence="1 2">
    <name type="scientific">Arthrobacter mangrovi</name>
    <dbReference type="NCBI Taxonomy" id="2966350"/>
    <lineage>
        <taxon>Bacteria</taxon>
        <taxon>Bacillati</taxon>
        <taxon>Actinomycetota</taxon>
        <taxon>Actinomycetes</taxon>
        <taxon>Micrococcales</taxon>
        <taxon>Micrococcaceae</taxon>
        <taxon>Arthrobacter</taxon>
    </lineage>
</organism>
<dbReference type="Proteomes" id="UP001209654">
    <property type="component" value="Unassembled WGS sequence"/>
</dbReference>
<reference evidence="1 2" key="1">
    <citation type="journal article" date="2023" name="Int. J. Syst. Evol. Microbiol.">
        <title>Arthrobacter mangrovi sp. nov., an actinobacterium isolated from the rhizosphere of a mangrove.</title>
        <authorList>
            <person name="Hamada M."/>
            <person name="Saitou S."/>
            <person name="Enomoto N."/>
            <person name="Nanri K."/>
            <person name="Hidaka K."/>
            <person name="Miura T."/>
            <person name="Tamura T."/>
        </authorList>
    </citation>
    <scope>NUCLEOTIDE SEQUENCE [LARGE SCALE GENOMIC DNA]</scope>
    <source>
        <strain evidence="1 2">NBRC 112813</strain>
    </source>
</reference>
<dbReference type="EMBL" id="BRVS01000022">
    <property type="protein sequence ID" value="GLB68761.1"/>
    <property type="molecule type" value="Genomic_DNA"/>
</dbReference>